<reference evidence="3" key="1">
    <citation type="submission" date="2025-08" db="UniProtKB">
        <authorList>
            <consortium name="Ensembl"/>
        </authorList>
    </citation>
    <scope>IDENTIFICATION</scope>
</reference>
<dbReference type="GeneTree" id="ENSGT00940000163630"/>
<dbReference type="CDD" id="cd09076">
    <property type="entry name" value="L1-EN"/>
    <property type="match status" value="1"/>
</dbReference>
<dbReference type="InterPro" id="IPR005135">
    <property type="entry name" value="Endo/exonuclease/phosphatase"/>
</dbReference>
<dbReference type="PANTHER" id="PTHR31635">
    <property type="entry name" value="REVERSE TRANSCRIPTASE DOMAIN-CONTAINING PROTEIN-RELATED"/>
    <property type="match status" value="1"/>
</dbReference>
<feature type="signal peptide" evidence="1">
    <location>
        <begin position="1"/>
        <end position="25"/>
    </location>
</feature>
<protein>
    <recommendedName>
        <fullName evidence="2">Reverse transcriptase domain-containing protein</fullName>
    </recommendedName>
</protein>
<dbReference type="Pfam" id="PF03372">
    <property type="entry name" value="Exo_endo_phos"/>
    <property type="match status" value="1"/>
</dbReference>
<evidence type="ECO:0000256" key="1">
    <source>
        <dbReference type="SAM" id="SignalP"/>
    </source>
</evidence>
<feature type="domain" description="Reverse transcriptase" evidence="2">
    <location>
        <begin position="527"/>
        <end position="797"/>
    </location>
</feature>
<dbReference type="InterPro" id="IPR043502">
    <property type="entry name" value="DNA/RNA_pol_sf"/>
</dbReference>
<dbReference type="GO" id="GO:0003824">
    <property type="term" value="F:catalytic activity"/>
    <property type="evidence" value="ECO:0007669"/>
    <property type="project" value="InterPro"/>
</dbReference>
<feature type="chain" id="PRO_5025357317" description="Reverse transcriptase domain-containing protein" evidence="1">
    <location>
        <begin position="26"/>
        <end position="1297"/>
    </location>
</feature>
<evidence type="ECO:0000259" key="2">
    <source>
        <dbReference type="PROSITE" id="PS50878"/>
    </source>
</evidence>
<dbReference type="Gene3D" id="3.60.10.10">
    <property type="entry name" value="Endonuclease/exonuclease/phosphatase"/>
    <property type="match status" value="1"/>
</dbReference>
<dbReference type="PROSITE" id="PS50878">
    <property type="entry name" value="RT_POL"/>
    <property type="match status" value="1"/>
</dbReference>
<reference evidence="3" key="2">
    <citation type="submission" date="2025-09" db="UniProtKB">
        <authorList>
            <consortium name="Ensembl"/>
        </authorList>
    </citation>
    <scope>IDENTIFICATION</scope>
</reference>
<keyword evidence="1" id="KW-0732">Signal</keyword>
<accession>A0A669B8A8</accession>
<evidence type="ECO:0000313" key="4">
    <source>
        <dbReference type="Proteomes" id="UP000005207"/>
    </source>
</evidence>
<dbReference type="Ensembl" id="ENSONIT00000041461.1">
    <property type="protein sequence ID" value="ENSONIP00000030725.1"/>
    <property type="gene ID" value="ENSONIG00000039858.1"/>
</dbReference>
<dbReference type="CDD" id="cd01650">
    <property type="entry name" value="RT_nLTR_like"/>
    <property type="match status" value="1"/>
</dbReference>
<sequence length="1297" mass="149704">MWFLTFRYYLFLCPLISQMCWEAHSVLYVMSGGIRIKISSWNCRGLQKLEKVKQVMSRLNSMHSDIMLLQETHLLSSQEAKIRRRWQGSIYSAPFTSQARGVMILIHKSVPFQVTKVIKDKAGRYVILQGTLITEKIILINIYAPNIDDPKFFHNLFLTVSCLSGSLIMAGDFNCTLNPELDRSSGTDLSHPKSRQTIQHFMKELDLRDIWRDMNPKVLKYSCYSHTHKSYSRIDYFLVSTNLSYKIKDCHYDNILISDHSPNSLIYEDLRLKRDPPRWRFKQKWLLDPEFISFIDNQINIFFDTNRDETSPCSRWEAFKAYIRGQIISFTSYRAKQTYQETKKLEAEIEVLEGEYFQSFCPRVHQKLLLLRTQYNELSASKAASHLLRLKQTFYDQGEKPGKLLAWRLRQLQNEKNIASVENSDGQVIVDPLGINETFKVFFEKLYNSDITHMGQEQDLFLDTLQLPSISGLMSADLDAPITKEEISVAIDHLKVGKAPGPDGLPTEIYRAFKTKLLSPLFDMFSDSFEKGILPVSLRGALITLLPKPGKPCNKCGNLRPISLLNVDLKILCKILARRLERSLPDLIACDQNGFIAGRQGFHNVRRVLDILHSQEGKPDTALLSLDAEKAFDRVEWPYLFEILKRFGCGDNFCRWIRLLYNEPYAEILTNGIISKPFEIKRGCRQGCPLSPLLFILAIEPFAIAVRSHKSITGLSVNQQEHRIALFADDVILFLKMLKESIPALLDLLHIFGRISGYKVNKEKSSLMILNSGEREGAGNPFQFKMVDCFTYLGIKIVPCLRDIVGVNYTPMVDSITSSLDRWKPLPLSLIARINVLKLNIMPKLLYLFQNIPLSPPANLFSHLKTIFVRFLWNDRRPRLRLSLLYLPYDRGGLKCPNPLWYYWAAQLRTMMYYFTDKSPPPWTNMENSSVPLPLPQYLYSAKVKMLKKQTKNPIVRNMIMIWYQVKKYLGEPTSFARFSPIWGNQFFPPGRADPGFRKWADKGLKTIGDLAGSEGEILMSFEELISKYDIPCKHRFKYLQVRNFIRSSQNQCLSIPPFSTLETEMKRDCFGKGIISKLYNMLVEGSPESSLGKLNAWREDLREDLSSEDWEEACAEAQTQTTSTRLKVLQYNWLMRTYVTPEKLNKYNGDTPDLCFRCGEEKGTFFHCVWECNKVQRFWKEIKQALDTILGTRLALDPKLFILGLYPDGHLMSRKVITALDLCLLLAKRVIALSWRKTSKPKYIDWIKELSTTLPMEKITYIIKGKLPLFQNIWGSFMQYMGNMDPGSMVDGADGV</sequence>
<dbReference type="SUPFAM" id="SSF56672">
    <property type="entry name" value="DNA/RNA polymerases"/>
    <property type="match status" value="1"/>
</dbReference>
<dbReference type="InterPro" id="IPR000477">
    <property type="entry name" value="RT_dom"/>
</dbReference>
<dbReference type="InterPro" id="IPR036691">
    <property type="entry name" value="Endo/exonu/phosph_ase_sf"/>
</dbReference>
<proteinExistence type="predicted"/>
<dbReference type="InParanoid" id="A0A669B8A8"/>
<organism evidence="3 4">
    <name type="scientific">Oreochromis niloticus</name>
    <name type="common">Nile tilapia</name>
    <name type="synonym">Tilapia nilotica</name>
    <dbReference type="NCBI Taxonomy" id="8128"/>
    <lineage>
        <taxon>Eukaryota</taxon>
        <taxon>Metazoa</taxon>
        <taxon>Chordata</taxon>
        <taxon>Craniata</taxon>
        <taxon>Vertebrata</taxon>
        <taxon>Euteleostomi</taxon>
        <taxon>Actinopterygii</taxon>
        <taxon>Neopterygii</taxon>
        <taxon>Teleostei</taxon>
        <taxon>Neoteleostei</taxon>
        <taxon>Acanthomorphata</taxon>
        <taxon>Ovalentaria</taxon>
        <taxon>Cichlomorphae</taxon>
        <taxon>Cichliformes</taxon>
        <taxon>Cichlidae</taxon>
        <taxon>African cichlids</taxon>
        <taxon>Pseudocrenilabrinae</taxon>
        <taxon>Oreochromini</taxon>
        <taxon>Oreochromis</taxon>
    </lineage>
</organism>
<keyword evidence="4" id="KW-1185">Reference proteome</keyword>
<evidence type="ECO:0000313" key="3">
    <source>
        <dbReference type="Ensembl" id="ENSONIP00000030725.1"/>
    </source>
</evidence>
<dbReference type="SUPFAM" id="SSF56219">
    <property type="entry name" value="DNase I-like"/>
    <property type="match status" value="1"/>
</dbReference>
<dbReference type="Pfam" id="PF00078">
    <property type="entry name" value="RVT_1"/>
    <property type="match status" value="1"/>
</dbReference>
<name>A0A669B8A8_ORENI</name>
<dbReference type="Proteomes" id="UP000005207">
    <property type="component" value="Unplaced"/>
</dbReference>
<dbReference type="PANTHER" id="PTHR31635:SF196">
    <property type="entry name" value="REVERSE TRANSCRIPTASE DOMAIN-CONTAINING PROTEIN-RELATED"/>
    <property type="match status" value="1"/>
</dbReference>